<reference evidence="3" key="1">
    <citation type="submission" date="2015-05" db="EMBL/GenBank/DDBJ databases">
        <authorList>
            <person name="Goodhead I."/>
        </authorList>
    </citation>
    <scope>NUCLEOTIDE SEQUENCE [LARGE SCALE GENOMIC DNA]</scope>
    <source>
        <strain evidence="3">morsitans</strain>
        <plasmid evidence="3">psg2</plasmid>
    </source>
</reference>
<dbReference type="Proteomes" id="UP000245838">
    <property type="component" value="Plasmid psg2"/>
</dbReference>
<protein>
    <submittedName>
        <fullName evidence="1">Uncharacterized protein</fullName>
    </submittedName>
</protein>
<proteinExistence type="predicted"/>
<evidence type="ECO:0000313" key="1">
    <source>
        <dbReference type="EMBL" id="CRL46901.1"/>
    </source>
</evidence>
<accession>A0A193QP06</accession>
<evidence type="ECO:0000313" key="2">
    <source>
        <dbReference type="EMBL" id="CRL46916.1"/>
    </source>
</evidence>
<dbReference type="AlphaFoldDB" id="A0A193QP06"/>
<organism evidence="1">
    <name type="scientific">Sodalis glossinidius (strain morsitans)</name>
    <dbReference type="NCBI Taxonomy" id="343509"/>
    <lineage>
        <taxon>Bacteria</taxon>
        <taxon>Pseudomonadati</taxon>
        <taxon>Pseudomonadota</taxon>
        <taxon>Gammaproteobacteria</taxon>
        <taxon>Enterobacterales</taxon>
        <taxon>Bruguierivoracaceae</taxon>
        <taxon>Sodalis</taxon>
    </lineage>
</organism>
<name>A0A193QP06_SODGM</name>
<evidence type="ECO:0000313" key="3">
    <source>
        <dbReference type="Proteomes" id="UP000245838"/>
    </source>
</evidence>
<dbReference type="EMBL" id="LN854559">
    <property type="protein sequence ID" value="CRL46901.1"/>
    <property type="molecule type" value="Genomic_DNA"/>
</dbReference>
<geneLocation type="plasmid" evidence="3">
    <name>psg2</name>
</geneLocation>
<dbReference type="EMBL" id="LN854559">
    <property type="protein sequence ID" value="CRL46916.1"/>
    <property type="molecule type" value="Genomic_DNA"/>
</dbReference>
<gene>
    <name evidence="1" type="ORF">SGGMMB4_05870</name>
    <name evidence="2" type="ORF">SGGMMB4_05886</name>
</gene>
<reference evidence="1" key="2">
    <citation type="submission" date="2015-05" db="EMBL/GenBank/DDBJ databases">
        <authorList>
            <person name="Wang D.B."/>
            <person name="Wang M."/>
        </authorList>
    </citation>
    <scope>NUCLEOTIDE SEQUENCE</scope>
    <source>
        <strain evidence="1">B4</strain>
    </source>
</reference>
<sequence>MAQMFSVFTLGWIDDETDRGIFKFDDEVIADKLVNGHQDETINIHAWLTLPSMKIINLTLNTTFSILHRHKGGVIVKKEDDITKFSYKPMLVGDMYLSKIGILKNVTWYEI</sequence>